<evidence type="ECO:0000256" key="3">
    <source>
        <dbReference type="ARBA" id="ARBA00022824"/>
    </source>
</evidence>
<dbReference type="EMBL" id="HBIV01042654">
    <property type="protein sequence ID" value="CAE0678192.1"/>
    <property type="molecule type" value="Transcribed_RNA"/>
</dbReference>
<feature type="domain" description="MRH" evidence="7">
    <location>
        <begin position="274"/>
        <end position="407"/>
    </location>
</feature>
<accession>A0A7S3ZBF1</accession>
<dbReference type="InterPro" id="IPR045149">
    <property type="entry name" value="OS-9-like"/>
</dbReference>
<dbReference type="GO" id="GO:0005788">
    <property type="term" value="C:endoplasmic reticulum lumen"/>
    <property type="evidence" value="ECO:0007669"/>
    <property type="project" value="TreeGrafter"/>
</dbReference>
<evidence type="ECO:0000256" key="5">
    <source>
        <dbReference type="SAM" id="MobiDB-lite"/>
    </source>
</evidence>
<evidence type="ECO:0000256" key="1">
    <source>
        <dbReference type="ARBA" id="ARBA00004240"/>
    </source>
</evidence>
<evidence type="ECO:0000259" key="7">
    <source>
        <dbReference type="PROSITE" id="PS51914"/>
    </source>
</evidence>
<dbReference type="Gene3D" id="2.70.130.10">
    <property type="entry name" value="Mannose-6-phosphate receptor binding domain"/>
    <property type="match status" value="2"/>
</dbReference>
<organism evidence="8">
    <name type="scientific">Lotharella globosa</name>
    <dbReference type="NCBI Taxonomy" id="91324"/>
    <lineage>
        <taxon>Eukaryota</taxon>
        <taxon>Sar</taxon>
        <taxon>Rhizaria</taxon>
        <taxon>Cercozoa</taxon>
        <taxon>Chlorarachniophyceae</taxon>
        <taxon>Lotharella</taxon>
    </lineage>
</organism>
<dbReference type="GO" id="GO:0030968">
    <property type="term" value="P:endoplasmic reticulum unfolded protein response"/>
    <property type="evidence" value="ECO:0007669"/>
    <property type="project" value="InterPro"/>
</dbReference>
<dbReference type="InterPro" id="IPR012913">
    <property type="entry name" value="OS9-like_dom"/>
</dbReference>
<keyword evidence="2 6" id="KW-0732">Signal</keyword>
<feature type="compositionally biased region" description="Basic and acidic residues" evidence="5">
    <location>
        <begin position="174"/>
        <end position="184"/>
    </location>
</feature>
<evidence type="ECO:0000313" key="8">
    <source>
        <dbReference type="EMBL" id="CAE0678192.1"/>
    </source>
</evidence>
<keyword evidence="4" id="KW-1015">Disulfide bond</keyword>
<dbReference type="InterPro" id="IPR009011">
    <property type="entry name" value="Man6P_isomerase_rcpt-bd_dom_sf"/>
</dbReference>
<feature type="chain" id="PRO_5031213108" description="MRH domain-containing protein" evidence="6">
    <location>
        <begin position="21"/>
        <end position="443"/>
    </location>
</feature>
<dbReference type="PANTHER" id="PTHR15414">
    <property type="entry name" value="OS-9-RELATED"/>
    <property type="match status" value="1"/>
</dbReference>
<dbReference type="AlphaFoldDB" id="A0A7S3ZBF1"/>
<sequence>MRVAQLLLSSLLCVALFGQAKLESDELQSNVGQASPIPQDGDASREASVEAQKLEYIVGLYEKEASDPVPKGREIKMVSSTGQEFSCVLPTGEAEEEEAEEDLKTMVKRKLLTAFKDQCLVSKNSGYWSYEVCLYKGVTQFHGEQSEDQRVSFSLGNYRKDLDDYPQLDEEDAERPSESAESRKIREALAVETPESVIYAQRYAGGTSGRRTLVQFVCVQQRSRFDGAPGTVIEVKEPREFHYTITVASPHACVSEYSSKSKVPVPKLLTPLKQQCIYMNQGWWNYEFCYNEHVRQFHMETVNTAVSDKETKTKKTTSQTVTTVDFFLGRKTSNSTIRIHKGETPSTSYASQEYYDGTTCDLTNLPRKVEVRYVCDADTTKSRIMSIQETSTCEYILVIATPLICVNETFQPVQPKLLQISCHPSMGSLEKGDKGADDDDDQD</sequence>
<dbReference type="Pfam" id="PF07915">
    <property type="entry name" value="PRKCSH"/>
    <property type="match status" value="2"/>
</dbReference>
<evidence type="ECO:0000256" key="2">
    <source>
        <dbReference type="ARBA" id="ARBA00022729"/>
    </source>
</evidence>
<proteinExistence type="predicted"/>
<comment type="subcellular location">
    <subcellularLocation>
        <location evidence="1">Endoplasmic reticulum</location>
    </subcellularLocation>
</comment>
<dbReference type="GO" id="GO:0030970">
    <property type="term" value="P:retrograde protein transport, ER to cytosol"/>
    <property type="evidence" value="ECO:0007669"/>
    <property type="project" value="TreeGrafter"/>
</dbReference>
<feature type="signal peptide" evidence="6">
    <location>
        <begin position="1"/>
        <end position="20"/>
    </location>
</feature>
<feature type="domain" description="MRH" evidence="7">
    <location>
        <begin position="117"/>
        <end position="255"/>
    </location>
</feature>
<gene>
    <name evidence="8" type="ORF">LGLO00237_LOCUS29974</name>
</gene>
<reference evidence="8" key="1">
    <citation type="submission" date="2021-01" db="EMBL/GenBank/DDBJ databases">
        <authorList>
            <person name="Corre E."/>
            <person name="Pelletier E."/>
            <person name="Niang G."/>
            <person name="Scheremetjew M."/>
            <person name="Finn R."/>
            <person name="Kale V."/>
            <person name="Holt S."/>
            <person name="Cochrane G."/>
            <person name="Meng A."/>
            <person name="Brown T."/>
            <person name="Cohen L."/>
        </authorList>
    </citation>
    <scope>NUCLEOTIDE SEQUENCE</scope>
    <source>
        <strain evidence="8">CCCM811</strain>
    </source>
</reference>
<name>A0A7S3ZBF1_9EUKA</name>
<protein>
    <recommendedName>
        <fullName evidence="7">MRH domain-containing protein</fullName>
    </recommendedName>
</protein>
<dbReference type="SUPFAM" id="SSF50911">
    <property type="entry name" value="Mannose 6-phosphate receptor domain"/>
    <property type="match status" value="1"/>
</dbReference>
<dbReference type="PROSITE" id="PS51914">
    <property type="entry name" value="MRH"/>
    <property type="match status" value="2"/>
</dbReference>
<feature type="region of interest" description="Disordered" evidence="5">
    <location>
        <begin position="164"/>
        <end position="184"/>
    </location>
</feature>
<keyword evidence="3" id="KW-0256">Endoplasmic reticulum</keyword>
<dbReference type="PANTHER" id="PTHR15414:SF0">
    <property type="entry name" value="ENDOPLASMIC RETICULUM LECTIN 1"/>
    <property type="match status" value="1"/>
</dbReference>
<evidence type="ECO:0000256" key="6">
    <source>
        <dbReference type="SAM" id="SignalP"/>
    </source>
</evidence>
<feature type="compositionally biased region" description="Acidic residues" evidence="5">
    <location>
        <begin position="164"/>
        <end position="173"/>
    </location>
</feature>
<evidence type="ECO:0000256" key="4">
    <source>
        <dbReference type="ARBA" id="ARBA00023157"/>
    </source>
</evidence>
<dbReference type="InterPro" id="IPR044865">
    <property type="entry name" value="MRH_dom"/>
</dbReference>